<evidence type="ECO:0000256" key="3">
    <source>
        <dbReference type="RuleBase" id="RU004273"/>
    </source>
</evidence>
<dbReference type="InterPro" id="IPR029052">
    <property type="entry name" value="Metallo-depent_PP-like"/>
</dbReference>
<dbReference type="PROSITE" id="PS00125">
    <property type="entry name" value="SER_THR_PHOSPHATASE"/>
    <property type="match status" value="1"/>
</dbReference>
<dbReference type="PRINTS" id="PR00114">
    <property type="entry name" value="STPHPHTASE"/>
</dbReference>
<keyword evidence="3" id="KW-0378">Hydrolase</keyword>
<organism evidence="5 6">
    <name type="scientific">Orchesella dallaii</name>
    <dbReference type="NCBI Taxonomy" id="48710"/>
    <lineage>
        <taxon>Eukaryota</taxon>
        <taxon>Metazoa</taxon>
        <taxon>Ecdysozoa</taxon>
        <taxon>Arthropoda</taxon>
        <taxon>Hexapoda</taxon>
        <taxon>Collembola</taxon>
        <taxon>Entomobryomorpha</taxon>
        <taxon>Entomobryoidea</taxon>
        <taxon>Orchesellidae</taxon>
        <taxon>Orchesellinae</taxon>
        <taxon>Orchesella</taxon>
    </lineage>
</organism>
<proteinExistence type="inferred from homology"/>
<dbReference type="SUPFAM" id="SSF56300">
    <property type="entry name" value="Metallo-dependent phosphatases"/>
    <property type="match status" value="1"/>
</dbReference>
<dbReference type="SMART" id="SM00156">
    <property type="entry name" value="PP2Ac"/>
    <property type="match status" value="1"/>
</dbReference>
<reference evidence="5 6" key="1">
    <citation type="submission" date="2024-08" db="EMBL/GenBank/DDBJ databases">
        <authorList>
            <person name="Cucini C."/>
            <person name="Frati F."/>
        </authorList>
    </citation>
    <scope>NUCLEOTIDE SEQUENCE [LARGE SCALE GENOMIC DNA]</scope>
</reference>
<dbReference type="InterPro" id="IPR018247">
    <property type="entry name" value="EF_Hand_1_Ca_BS"/>
</dbReference>
<evidence type="ECO:0000256" key="1">
    <source>
        <dbReference type="ARBA" id="ARBA00008294"/>
    </source>
</evidence>
<dbReference type="PROSITE" id="PS50222">
    <property type="entry name" value="EF_HAND_2"/>
    <property type="match status" value="1"/>
</dbReference>
<dbReference type="InterPro" id="IPR006186">
    <property type="entry name" value="Ser/Thr-sp_prot-phosphatase"/>
</dbReference>
<evidence type="ECO:0000259" key="4">
    <source>
        <dbReference type="PROSITE" id="PS50222"/>
    </source>
</evidence>
<dbReference type="InterPro" id="IPR050341">
    <property type="entry name" value="PP1_catalytic_subunit"/>
</dbReference>
<name>A0ABP1QUG1_9HEXA</name>
<keyword evidence="2" id="KW-0106">Calcium</keyword>
<comment type="catalytic activity">
    <reaction evidence="3">
        <text>O-phospho-L-threonyl-[protein] + H2O = L-threonyl-[protein] + phosphate</text>
        <dbReference type="Rhea" id="RHEA:47004"/>
        <dbReference type="Rhea" id="RHEA-COMP:11060"/>
        <dbReference type="Rhea" id="RHEA-COMP:11605"/>
        <dbReference type="ChEBI" id="CHEBI:15377"/>
        <dbReference type="ChEBI" id="CHEBI:30013"/>
        <dbReference type="ChEBI" id="CHEBI:43474"/>
        <dbReference type="ChEBI" id="CHEBI:61977"/>
        <dbReference type="EC" id="3.1.3.16"/>
    </reaction>
</comment>
<dbReference type="Gene3D" id="1.10.238.10">
    <property type="entry name" value="EF-hand"/>
    <property type="match status" value="1"/>
</dbReference>
<accession>A0ABP1QUG1</accession>
<evidence type="ECO:0000313" key="5">
    <source>
        <dbReference type="EMBL" id="CAL8111820.1"/>
    </source>
</evidence>
<dbReference type="EC" id="3.1.3.16" evidence="3"/>
<dbReference type="Proteomes" id="UP001642540">
    <property type="component" value="Unassembled WGS sequence"/>
</dbReference>
<comment type="caution">
    <text evidence="5">The sequence shown here is derived from an EMBL/GenBank/DDBJ whole genome shotgun (WGS) entry which is preliminary data.</text>
</comment>
<dbReference type="Gene3D" id="3.60.21.10">
    <property type="match status" value="1"/>
</dbReference>
<dbReference type="PANTHER" id="PTHR11668:SF496">
    <property type="entry name" value="SERINE_THREONINE-PROTEIN PHOSPHATASE"/>
    <property type="match status" value="1"/>
</dbReference>
<comment type="similarity">
    <text evidence="1 3">Belongs to the PPP phosphatase family.</text>
</comment>
<gene>
    <name evidence="5" type="ORF">ODALV1_LOCUS15372</name>
</gene>
<dbReference type="Pfam" id="PF00149">
    <property type="entry name" value="Metallophos"/>
    <property type="match status" value="1"/>
</dbReference>
<dbReference type="SUPFAM" id="SSF47473">
    <property type="entry name" value="EF-hand"/>
    <property type="match status" value="1"/>
</dbReference>
<dbReference type="InterPro" id="IPR002048">
    <property type="entry name" value="EF_hand_dom"/>
</dbReference>
<dbReference type="InterPro" id="IPR004843">
    <property type="entry name" value="Calcineurin-like_PHP"/>
</dbReference>
<sequence>MYNKIAFTKPRSYESESLQTPYSRFLKPLNSARASLGSAATAAPSVRFQGTAGGEQNVDGNISSDHISVIFYCPLDEGPVNEFLMKDSELGYAFYETPPAGHLEPWRVPLEKYLKSLHIPSTAVQGLLRLDRWAVPGMERMVSHAICSVKISKDQKEVLAENLLGGLWLTLSDIVAYHQEKRLHSPDIMDTIHRFQLQSNPLTMGIELSFTESFLGIDVSKQKKSGLELLIQAAKLGRKEQEILYTEFLKLAVPYLTLGLKGFTKFMTLLGWDEEESKHLFRTFDMQNKEGLSYRDFLCGIAATEPIIQHGGPPAEIRCRYIFKYYDRDADGRLSFSEFKALVRDIRRSRNLSYDFNALQHETEKQAKLFGENTGDSLGLTEFLTCVGQLRFRGTSHLLRSTTSVLKLTQLKETIDIQSKRLEPKRSRTSSDFVTLKEEETVLGGFSQSEIHDTDTYEIASHSVRVRKSGTVLDVHSLWDIEHSGFFGKKPSATRSSAFGSSAVRLKSVFNFNQNGQAKEMLNGLKYFEKTVTSAKDSTVITKSPFSWGEVDRPALGTCLITICSLVKEILINEPRLLELSSPVYILGDIHGNFPDLLCFEKALWRLGPVLTPATFLFLGDYVDRGEFGVEVVSYLFAHKLTAPSKFNLLRGNHEIRDVQQMFTFHKECLTKFGEKLGREVWNAVNEVFDVMPLAAVIDKKIFCAHGGIPPPWIGSGAIEIIKSIPCPLPKPEEQSKLAWELMWSDPLHCESISPEQIAQYALVDGFGANLRRGTGHVFTEDALDSFLKKNGLSHVVRAHEVQQAGFQVQLGGRLLTVFSSSKYCGGSNEAACILADKLKLRTIRLDTS</sequence>
<evidence type="ECO:0000313" key="6">
    <source>
        <dbReference type="Proteomes" id="UP001642540"/>
    </source>
</evidence>
<dbReference type="EMBL" id="CAXLJM020000046">
    <property type="protein sequence ID" value="CAL8111820.1"/>
    <property type="molecule type" value="Genomic_DNA"/>
</dbReference>
<feature type="domain" description="EF-hand" evidence="4">
    <location>
        <begin position="314"/>
        <end position="349"/>
    </location>
</feature>
<keyword evidence="6" id="KW-1185">Reference proteome</keyword>
<dbReference type="PROSITE" id="PS00018">
    <property type="entry name" value="EF_HAND_1"/>
    <property type="match status" value="1"/>
</dbReference>
<dbReference type="SMART" id="SM00054">
    <property type="entry name" value="EFh"/>
    <property type="match status" value="1"/>
</dbReference>
<dbReference type="InterPro" id="IPR011992">
    <property type="entry name" value="EF-hand-dom_pair"/>
</dbReference>
<dbReference type="CDD" id="cd00144">
    <property type="entry name" value="MPP_PPP_family"/>
    <property type="match status" value="1"/>
</dbReference>
<protein>
    <recommendedName>
        <fullName evidence="3">Serine/threonine-protein phosphatase</fullName>
        <ecNumber evidence="3">3.1.3.16</ecNumber>
    </recommendedName>
</protein>
<evidence type="ECO:0000256" key="2">
    <source>
        <dbReference type="ARBA" id="ARBA00022837"/>
    </source>
</evidence>
<dbReference type="PANTHER" id="PTHR11668">
    <property type="entry name" value="SERINE/THREONINE PROTEIN PHOSPHATASE"/>
    <property type="match status" value="1"/>
</dbReference>